<feature type="non-terminal residue" evidence="2">
    <location>
        <position position="1"/>
    </location>
</feature>
<feature type="compositionally biased region" description="Polar residues" evidence="1">
    <location>
        <begin position="219"/>
        <end position="234"/>
    </location>
</feature>
<proteinExistence type="predicted"/>
<dbReference type="Proteomes" id="UP000837857">
    <property type="component" value="Chromosome 29"/>
</dbReference>
<feature type="compositionally biased region" description="Polar residues" evidence="1">
    <location>
        <begin position="169"/>
        <end position="181"/>
    </location>
</feature>
<sequence>MEREGEPPPQPQRRNRRQVPVVERQLAERNIFSGEPPRPLPSIRTMSAQQRSGRPSPEASNYTSTEEDEEEETASVTSIRQQPQPRASGSGEIAGGSYFYAAPADYTPPPRQPKAQRRHTPPETEASLLEKRTKVGPPTSSPEEGPQERDKPQVSQPGARAYSQPPRSPSLNITPTSTPSISPDRRSNRDLDMEEYGGESVWTDATSYATFANDGVSRVTPSNYEPKPSTSYATAAQKPPSPSVQGRTSSPKAPKDTKGQSTQESTRKGAGNNTPPPPHLQSIGKVVEK</sequence>
<keyword evidence="3" id="KW-1185">Reference proteome</keyword>
<evidence type="ECO:0000313" key="2">
    <source>
        <dbReference type="EMBL" id="CAH2062314.1"/>
    </source>
</evidence>
<reference evidence="2" key="1">
    <citation type="submission" date="2022-03" db="EMBL/GenBank/DDBJ databases">
        <authorList>
            <person name="Martin H S."/>
        </authorList>
    </citation>
    <scope>NUCLEOTIDE SEQUENCE</scope>
</reference>
<gene>
    <name evidence="2" type="ORF">IPOD504_LOCUS11869</name>
</gene>
<organism evidence="2 3">
    <name type="scientific">Iphiclides podalirius</name>
    <name type="common">scarce swallowtail</name>
    <dbReference type="NCBI Taxonomy" id="110791"/>
    <lineage>
        <taxon>Eukaryota</taxon>
        <taxon>Metazoa</taxon>
        <taxon>Ecdysozoa</taxon>
        <taxon>Arthropoda</taxon>
        <taxon>Hexapoda</taxon>
        <taxon>Insecta</taxon>
        <taxon>Pterygota</taxon>
        <taxon>Neoptera</taxon>
        <taxon>Endopterygota</taxon>
        <taxon>Lepidoptera</taxon>
        <taxon>Glossata</taxon>
        <taxon>Ditrysia</taxon>
        <taxon>Papilionoidea</taxon>
        <taxon>Papilionidae</taxon>
        <taxon>Papilioninae</taxon>
        <taxon>Iphiclides</taxon>
    </lineage>
</organism>
<accession>A0ABN8IMX7</accession>
<feature type="compositionally biased region" description="Polar residues" evidence="1">
    <location>
        <begin position="44"/>
        <end position="53"/>
    </location>
</feature>
<name>A0ABN8IMX7_9NEOP</name>
<evidence type="ECO:0000313" key="3">
    <source>
        <dbReference type="Proteomes" id="UP000837857"/>
    </source>
</evidence>
<dbReference type="EMBL" id="OW152841">
    <property type="protein sequence ID" value="CAH2062314.1"/>
    <property type="molecule type" value="Genomic_DNA"/>
</dbReference>
<evidence type="ECO:0000256" key="1">
    <source>
        <dbReference type="SAM" id="MobiDB-lite"/>
    </source>
</evidence>
<protein>
    <submittedName>
        <fullName evidence="2">Uncharacterized protein</fullName>
    </submittedName>
</protein>
<feature type="region of interest" description="Disordered" evidence="1">
    <location>
        <begin position="1"/>
        <end position="289"/>
    </location>
</feature>